<protein>
    <submittedName>
        <fullName evidence="2">FAD-binding monooxygenase</fullName>
    </submittedName>
</protein>
<dbReference type="AlphaFoldDB" id="A0A8J3P998"/>
<reference evidence="2 3" key="1">
    <citation type="submission" date="2021-01" db="EMBL/GenBank/DDBJ databases">
        <title>Whole genome shotgun sequence of Catellatospora coxensis NBRC 107359.</title>
        <authorList>
            <person name="Komaki H."/>
            <person name="Tamura T."/>
        </authorList>
    </citation>
    <scope>NUCLEOTIDE SEQUENCE [LARGE SCALE GENOMIC DNA]</scope>
    <source>
        <strain evidence="2 3">NBRC 107359</strain>
    </source>
</reference>
<name>A0A8J3P998_9ACTN</name>
<proteinExistence type="predicted"/>
<feature type="domain" description="FAD-binding" evidence="1">
    <location>
        <begin position="11"/>
        <end position="344"/>
    </location>
</feature>
<dbReference type="InterPro" id="IPR036188">
    <property type="entry name" value="FAD/NAD-bd_sf"/>
</dbReference>
<dbReference type="InterPro" id="IPR002938">
    <property type="entry name" value="FAD-bd"/>
</dbReference>
<dbReference type="GO" id="GO:0004497">
    <property type="term" value="F:monooxygenase activity"/>
    <property type="evidence" value="ECO:0007669"/>
    <property type="project" value="UniProtKB-KW"/>
</dbReference>
<organism evidence="2 3">
    <name type="scientific">Catellatospora coxensis</name>
    <dbReference type="NCBI Taxonomy" id="310354"/>
    <lineage>
        <taxon>Bacteria</taxon>
        <taxon>Bacillati</taxon>
        <taxon>Actinomycetota</taxon>
        <taxon>Actinomycetes</taxon>
        <taxon>Micromonosporales</taxon>
        <taxon>Micromonosporaceae</taxon>
        <taxon>Catellatospora</taxon>
    </lineage>
</organism>
<dbReference type="GO" id="GO:0071949">
    <property type="term" value="F:FAD binding"/>
    <property type="evidence" value="ECO:0007669"/>
    <property type="project" value="InterPro"/>
</dbReference>
<evidence type="ECO:0000259" key="1">
    <source>
        <dbReference type="Pfam" id="PF01494"/>
    </source>
</evidence>
<dbReference type="Gene3D" id="3.30.9.10">
    <property type="entry name" value="D-Amino Acid Oxidase, subunit A, domain 2"/>
    <property type="match status" value="1"/>
</dbReference>
<dbReference type="PANTHER" id="PTHR46865:SF2">
    <property type="entry name" value="MONOOXYGENASE"/>
    <property type="match status" value="1"/>
</dbReference>
<dbReference type="PANTHER" id="PTHR46865">
    <property type="entry name" value="OXIDOREDUCTASE-RELATED"/>
    <property type="match status" value="1"/>
</dbReference>
<gene>
    <name evidence="2" type="ORF">Cco03nite_57310</name>
</gene>
<dbReference type="PRINTS" id="PR00420">
    <property type="entry name" value="RNGMNOXGNASE"/>
</dbReference>
<sequence length="407" mass="43985">MGTAWTAGRRVLISGASIAGPSLAHWLHEYGMTAVVVERHEGIRPGGQTVDLRGAGRAVAQRMGIEDAARAACTGEDGVAFVDARNRVRAAFAADVFGGEGFVAELEILRGELARLLHERTREHTEYVFGDHVTSLDDRDDEVRVSFAHRPDQSFDLVIAADGIGSTTRGLVFGDEVRVTPLGLYTAYLTISRAGWDGSWARWHNAPGGRVVALRPDNLGTTRALMSFLCPPRGFERLPVAAQKELLRHVFAGVGWEAPRVLGELDAAEEFYFELVGQVHAPRWSSGRVALLGDAGYCASPISGMGTSLALVGAYVLAGELATHAGHRAAFRSYERIMRPYVTQAQHLPPFVPHIAHPRSRAGIGVFNALLATAAKPAVQRVARHALSPPAEKIALPDYPRFRGSPR</sequence>
<dbReference type="Pfam" id="PF01494">
    <property type="entry name" value="FAD_binding_3"/>
    <property type="match status" value="1"/>
</dbReference>
<evidence type="ECO:0000313" key="3">
    <source>
        <dbReference type="Proteomes" id="UP000630887"/>
    </source>
</evidence>
<dbReference type="SUPFAM" id="SSF51905">
    <property type="entry name" value="FAD/NAD(P)-binding domain"/>
    <property type="match status" value="1"/>
</dbReference>
<dbReference type="RefSeq" id="WP_203695556.1">
    <property type="nucleotide sequence ID" value="NZ_BAAALC010000034.1"/>
</dbReference>
<dbReference type="InterPro" id="IPR051704">
    <property type="entry name" value="FAD_aromatic-hydroxylase"/>
</dbReference>
<dbReference type="Proteomes" id="UP000630887">
    <property type="component" value="Unassembled WGS sequence"/>
</dbReference>
<comment type="caution">
    <text evidence="2">The sequence shown here is derived from an EMBL/GenBank/DDBJ whole genome shotgun (WGS) entry which is preliminary data.</text>
</comment>
<keyword evidence="3" id="KW-1185">Reference proteome</keyword>
<dbReference type="Gene3D" id="3.50.50.60">
    <property type="entry name" value="FAD/NAD(P)-binding domain"/>
    <property type="match status" value="1"/>
</dbReference>
<keyword evidence="2" id="KW-0560">Oxidoreductase</keyword>
<accession>A0A8J3P998</accession>
<dbReference type="EMBL" id="BONI01000057">
    <property type="protein sequence ID" value="GIG09031.1"/>
    <property type="molecule type" value="Genomic_DNA"/>
</dbReference>
<keyword evidence="2" id="KW-0503">Monooxygenase</keyword>
<evidence type="ECO:0000313" key="2">
    <source>
        <dbReference type="EMBL" id="GIG09031.1"/>
    </source>
</evidence>